<keyword evidence="1" id="KW-0812">Transmembrane</keyword>
<keyword evidence="3" id="KW-1185">Reference proteome</keyword>
<dbReference type="AlphaFoldDB" id="A0A2Z5QY85"/>
<evidence type="ECO:0000313" key="3">
    <source>
        <dbReference type="Proteomes" id="UP000250241"/>
    </source>
</evidence>
<dbReference type="EMBL" id="AP017895">
    <property type="protein sequence ID" value="BAV87412.1"/>
    <property type="molecule type" value="Genomic_DNA"/>
</dbReference>
<organism evidence="2 3">
    <name type="scientific">Rothia aeria</name>
    <dbReference type="NCBI Taxonomy" id="172042"/>
    <lineage>
        <taxon>Bacteria</taxon>
        <taxon>Bacillati</taxon>
        <taxon>Actinomycetota</taxon>
        <taxon>Actinomycetes</taxon>
        <taxon>Micrococcales</taxon>
        <taxon>Micrococcaceae</taxon>
        <taxon>Rothia</taxon>
    </lineage>
</organism>
<keyword evidence="1" id="KW-1133">Transmembrane helix</keyword>
<feature type="transmembrane region" description="Helical" evidence="1">
    <location>
        <begin position="54"/>
        <end position="76"/>
    </location>
</feature>
<protein>
    <recommendedName>
        <fullName evidence="4">Acyltransferase</fullName>
    </recommendedName>
</protein>
<gene>
    <name evidence="2" type="ORF">RA11412_1113</name>
</gene>
<proteinExistence type="predicted"/>
<dbReference type="Proteomes" id="UP000250241">
    <property type="component" value="Chromosome"/>
</dbReference>
<keyword evidence="1" id="KW-0472">Membrane</keyword>
<feature type="transmembrane region" description="Helical" evidence="1">
    <location>
        <begin position="112"/>
        <end position="133"/>
    </location>
</feature>
<sequence>MLVWGVVAEHAALFSLGMVFFMYSHDRKFTWLMPYCAVIASINAFLMHDSAHGVGVAIICAVFFAVIYARHVPFLARGPLHALGTISYPLYLGHAMLGYMLIDMFYPWAGAWGSRIVALALVLLWAWCVHTTVETRVSAALRNVLTRKLMGP</sequence>
<feature type="transmembrane region" description="Helical" evidence="1">
    <location>
        <begin position="88"/>
        <end position="106"/>
    </location>
</feature>
<evidence type="ECO:0008006" key="4">
    <source>
        <dbReference type="Google" id="ProtNLM"/>
    </source>
</evidence>
<reference evidence="2 3" key="1">
    <citation type="submission" date="2016-10" db="EMBL/GenBank/DDBJ databases">
        <title>Genome sequence of Rothia aeria strain JCM11412.</title>
        <authorList>
            <person name="Nambu T."/>
        </authorList>
    </citation>
    <scope>NUCLEOTIDE SEQUENCE [LARGE SCALE GENOMIC DNA]</scope>
    <source>
        <strain evidence="2 3">JCM 11412</strain>
    </source>
</reference>
<dbReference type="KEGG" id="raj:RA11412_1113"/>
<evidence type="ECO:0000313" key="2">
    <source>
        <dbReference type="EMBL" id="BAV87412.1"/>
    </source>
</evidence>
<feature type="transmembrane region" description="Helical" evidence="1">
    <location>
        <begin position="6"/>
        <end position="23"/>
    </location>
</feature>
<accession>A0A2Z5QY85</accession>
<name>A0A2Z5QY85_9MICC</name>
<evidence type="ECO:0000256" key="1">
    <source>
        <dbReference type="SAM" id="Phobius"/>
    </source>
</evidence>